<evidence type="ECO:0000313" key="5">
    <source>
        <dbReference type="Proteomes" id="UP001438707"/>
    </source>
</evidence>
<evidence type="ECO:0000313" key="4">
    <source>
        <dbReference type="EMBL" id="KAK9832939.1"/>
    </source>
</evidence>
<dbReference type="Pfam" id="PF02926">
    <property type="entry name" value="THUMP"/>
    <property type="match status" value="1"/>
</dbReference>
<keyword evidence="1" id="KW-0694">RNA-binding</keyword>
<dbReference type="InterPro" id="IPR040183">
    <property type="entry name" value="THUMPD1-like"/>
</dbReference>
<dbReference type="SMART" id="SM00981">
    <property type="entry name" value="THUMP"/>
    <property type="match status" value="1"/>
</dbReference>
<proteinExistence type="predicted"/>
<dbReference type="InterPro" id="IPR004114">
    <property type="entry name" value="THUMP_dom"/>
</dbReference>
<feature type="domain" description="THUMP" evidence="3">
    <location>
        <begin position="135"/>
        <end position="245"/>
    </location>
</feature>
<dbReference type="GO" id="GO:0003723">
    <property type="term" value="F:RNA binding"/>
    <property type="evidence" value="ECO:0007669"/>
    <property type="project" value="UniProtKB-UniRule"/>
</dbReference>
<feature type="compositionally biased region" description="Low complexity" evidence="2">
    <location>
        <begin position="273"/>
        <end position="288"/>
    </location>
</feature>
<feature type="region of interest" description="Disordered" evidence="2">
    <location>
        <begin position="263"/>
        <end position="308"/>
    </location>
</feature>
<protein>
    <recommendedName>
        <fullName evidence="3">THUMP domain-containing protein</fullName>
    </recommendedName>
</protein>
<sequence>MADKRPAPKSSKASDSNKRKKYFQSNQKAGLPTGSKGFLISCFSGKEVPAAREAISLLSQFYDAGSDGASSSAAAGEAEKPLDLSDAIANEVAELKEHGNDVFTFHKTFVNGLLYISMAASADKVSPCELAKAIAVEIRRTKQCRSRLCIRFLPVEDVCHADIESIKKHMAVLVERHFPSSSEAAPIEFSVDYEHRASIKLDRMAVINAVADLVPKPPHKVNLTTPSKSILVQLLKSSCALAIADGYRAHAKFNIKELCGLGTTGSPKPPTTAPAAQAPAAEDVQPEAGAELDGAKDTDAVAEPTAPP</sequence>
<keyword evidence="5" id="KW-1185">Reference proteome</keyword>
<name>A0AAW1RGQ9_9CHLO</name>
<gene>
    <name evidence="4" type="ORF">WJX74_002414</name>
</gene>
<accession>A0AAW1RGQ9</accession>
<dbReference type="CDD" id="cd11717">
    <property type="entry name" value="THUMP_THUMPD1_like"/>
    <property type="match status" value="1"/>
</dbReference>
<dbReference type="FunFam" id="3.30.2300.10:FF:000001">
    <property type="entry name" value="THUMP domain-containing protein 1"/>
    <property type="match status" value="1"/>
</dbReference>
<organism evidence="4 5">
    <name type="scientific">Apatococcus lobatus</name>
    <dbReference type="NCBI Taxonomy" id="904363"/>
    <lineage>
        <taxon>Eukaryota</taxon>
        <taxon>Viridiplantae</taxon>
        <taxon>Chlorophyta</taxon>
        <taxon>core chlorophytes</taxon>
        <taxon>Trebouxiophyceae</taxon>
        <taxon>Chlorellales</taxon>
        <taxon>Chlorellaceae</taxon>
        <taxon>Apatococcus</taxon>
    </lineage>
</organism>
<dbReference type="PROSITE" id="PS51165">
    <property type="entry name" value="THUMP"/>
    <property type="match status" value="1"/>
</dbReference>
<dbReference type="AlphaFoldDB" id="A0AAW1RGQ9"/>
<dbReference type="Gene3D" id="3.30.2300.10">
    <property type="entry name" value="THUMP superfamily"/>
    <property type="match status" value="1"/>
</dbReference>
<dbReference type="PANTHER" id="PTHR13452">
    <property type="entry name" value="THUMP DOMAIN CONTAINING PROTEIN 1-RELATED"/>
    <property type="match status" value="1"/>
</dbReference>
<evidence type="ECO:0000256" key="1">
    <source>
        <dbReference type="PROSITE-ProRule" id="PRU00529"/>
    </source>
</evidence>
<reference evidence="4 5" key="1">
    <citation type="journal article" date="2024" name="Nat. Commun.">
        <title>Phylogenomics reveals the evolutionary origins of lichenization in chlorophyte algae.</title>
        <authorList>
            <person name="Puginier C."/>
            <person name="Libourel C."/>
            <person name="Otte J."/>
            <person name="Skaloud P."/>
            <person name="Haon M."/>
            <person name="Grisel S."/>
            <person name="Petersen M."/>
            <person name="Berrin J.G."/>
            <person name="Delaux P.M."/>
            <person name="Dal Grande F."/>
            <person name="Keller J."/>
        </authorList>
    </citation>
    <scope>NUCLEOTIDE SEQUENCE [LARGE SCALE GENOMIC DNA]</scope>
    <source>
        <strain evidence="4 5">SAG 2145</strain>
    </source>
</reference>
<dbReference type="PANTHER" id="PTHR13452:SF10">
    <property type="entry name" value="THUMP DOMAIN-CONTAINING PROTEIN 1"/>
    <property type="match status" value="1"/>
</dbReference>
<dbReference type="EMBL" id="JALJOS010000011">
    <property type="protein sequence ID" value="KAK9832939.1"/>
    <property type="molecule type" value="Genomic_DNA"/>
</dbReference>
<comment type="caution">
    <text evidence="4">The sequence shown here is derived from an EMBL/GenBank/DDBJ whole genome shotgun (WGS) entry which is preliminary data.</text>
</comment>
<dbReference type="GO" id="GO:0006400">
    <property type="term" value="P:tRNA modification"/>
    <property type="evidence" value="ECO:0007669"/>
    <property type="project" value="InterPro"/>
</dbReference>
<feature type="region of interest" description="Disordered" evidence="2">
    <location>
        <begin position="1"/>
        <end position="34"/>
    </location>
</feature>
<evidence type="ECO:0000259" key="3">
    <source>
        <dbReference type="PROSITE" id="PS51165"/>
    </source>
</evidence>
<evidence type="ECO:0000256" key="2">
    <source>
        <dbReference type="SAM" id="MobiDB-lite"/>
    </source>
</evidence>
<dbReference type="Proteomes" id="UP001438707">
    <property type="component" value="Unassembled WGS sequence"/>
</dbReference>
<dbReference type="SUPFAM" id="SSF143437">
    <property type="entry name" value="THUMP domain-like"/>
    <property type="match status" value="1"/>
</dbReference>